<organism evidence="2 3">
    <name type="scientific">Lactiplantibacillus mudanjiangensis</name>
    <dbReference type="NCBI Taxonomy" id="1296538"/>
    <lineage>
        <taxon>Bacteria</taxon>
        <taxon>Bacillati</taxon>
        <taxon>Bacillota</taxon>
        <taxon>Bacilli</taxon>
        <taxon>Lactobacillales</taxon>
        <taxon>Lactobacillaceae</taxon>
        <taxon>Lactiplantibacillus</taxon>
    </lineage>
</organism>
<dbReference type="EMBL" id="UYIG01000024">
    <property type="protein sequence ID" value="VDG27468.1"/>
    <property type="molecule type" value="Genomic_DNA"/>
</dbReference>
<protein>
    <recommendedName>
        <fullName evidence="4">Integral membrane protein [Lactobacillus plantarum JDM1]</fullName>
    </recommendedName>
</protein>
<dbReference type="RefSeq" id="WP_130851412.1">
    <property type="nucleotide sequence ID" value="NZ_UYIG01000024.1"/>
</dbReference>
<dbReference type="PROSITE" id="PS51257">
    <property type="entry name" value="PROKAR_LIPOPROTEIN"/>
    <property type="match status" value="1"/>
</dbReference>
<dbReference type="AlphaFoldDB" id="A0A660DVT3"/>
<reference evidence="2 3" key="1">
    <citation type="submission" date="2018-11" db="EMBL/GenBank/DDBJ databases">
        <authorList>
            <person name="Wuyts S."/>
        </authorList>
    </citation>
    <scope>NUCLEOTIDE SEQUENCE [LARGE SCALE GENOMIC DNA]</scope>
    <source>
        <strain evidence="2">Lactobacillus mudanjiangensis AMBF249</strain>
    </source>
</reference>
<sequence length="94" mass="10347">MRKGLAILPTIGLFGCLLWGVYLIDQQPASGHSWIGLSMAGLFGYAFLALFVSGMTRAVQGIKRVTWADRLFYGYLVGMMVVVLVVMMILGLHH</sequence>
<evidence type="ECO:0008006" key="4">
    <source>
        <dbReference type="Google" id="ProtNLM"/>
    </source>
</evidence>
<evidence type="ECO:0000256" key="1">
    <source>
        <dbReference type="SAM" id="Phobius"/>
    </source>
</evidence>
<feature type="transmembrane region" description="Helical" evidence="1">
    <location>
        <begin position="72"/>
        <end position="92"/>
    </location>
</feature>
<proteinExistence type="predicted"/>
<keyword evidence="1" id="KW-0472">Membrane</keyword>
<keyword evidence="1" id="KW-1133">Transmembrane helix</keyword>
<dbReference type="Pfam" id="PF19389">
    <property type="entry name" value="DUF5964"/>
    <property type="match status" value="1"/>
</dbReference>
<feature type="transmembrane region" description="Helical" evidence="1">
    <location>
        <begin position="33"/>
        <end position="52"/>
    </location>
</feature>
<evidence type="ECO:0000313" key="3">
    <source>
        <dbReference type="Proteomes" id="UP000289996"/>
    </source>
</evidence>
<dbReference type="Proteomes" id="UP000289996">
    <property type="component" value="Unassembled WGS sequence"/>
</dbReference>
<gene>
    <name evidence="2" type="ORF">MUDAN_MDHGFNIF_02331</name>
</gene>
<accession>A0A660DVT3</accession>
<name>A0A660DVT3_9LACO</name>
<keyword evidence="1" id="KW-0812">Transmembrane</keyword>
<keyword evidence="3" id="KW-1185">Reference proteome</keyword>
<dbReference type="InterPro" id="IPR046008">
    <property type="entry name" value="DUF5964"/>
</dbReference>
<evidence type="ECO:0000313" key="2">
    <source>
        <dbReference type="EMBL" id="VDG27468.1"/>
    </source>
</evidence>